<comment type="caution">
    <text evidence="1">The sequence shown here is derived from an EMBL/GenBank/DDBJ whole genome shotgun (WGS) entry which is preliminary data.</text>
</comment>
<gene>
    <name evidence="1" type="ORF">EPUL_001665</name>
</gene>
<evidence type="ECO:0000313" key="2">
    <source>
        <dbReference type="Proteomes" id="UP000237438"/>
    </source>
</evidence>
<reference evidence="1 2" key="1">
    <citation type="submission" date="2017-10" db="EMBL/GenBank/DDBJ databases">
        <title>Development of genomic resources for the powdery mildew, Erysiphe pulchra.</title>
        <authorList>
            <person name="Wadl P.A."/>
            <person name="Mack B.M."/>
            <person name="Moore G."/>
            <person name="Beltz S.B."/>
        </authorList>
    </citation>
    <scope>NUCLEOTIDE SEQUENCE [LARGE SCALE GENOMIC DNA]</scope>
    <source>
        <strain evidence="1">Cflorida</strain>
    </source>
</reference>
<sequence>MLFLTPTFNNYNLENQRFQTPSLKLRRILIANGVYPQDYCFPETDYLRPSPGNLEDMKEIALLFKSVTMISKDEKDIMGNVIPILEGTYEERGHSCNRPFNNLRLFAPEFFCGIPDKCHRTGPTEADITVQKELEDLVLPFTLEDMPMARNFFLEVKISRVISDVANLQALHTGVLGERGQIALQGWRREGQGLDDKAHTITATYADGTLKMFSIHAERSRIQDDQLEYLMYLINSVSIIDYVERFRRGVSIFGTCVTL</sequence>
<name>A0A2S4PZM9_9PEZI</name>
<dbReference type="EMBL" id="PEDP01000118">
    <property type="protein sequence ID" value="POS87491.1"/>
    <property type="molecule type" value="Genomic_DNA"/>
</dbReference>
<keyword evidence="2" id="KW-1185">Reference proteome</keyword>
<proteinExistence type="predicted"/>
<dbReference type="Proteomes" id="UP000237438">
    <property type="component" value="Unassembled WGS sequence"/>
</dbReference>
<dbReference type="AlphaFoldDB" id="A0A2S4PZM9"/>
<dbReference type="OrthoDB" id="5336565at2759"/>
<organism evidence="1 2">
    <name type="scientific">Erysiphe pulchra</name>
    <dbReference type="NCBI Taxonomy" id="225359"/>
    <lineage>
        <taxon>Eukaryota</taxon>
        <taxon>Fungi</taxon>
        <taxon>Dikarya</taxon>
        <taxon>Ascomycota</taxon>
        <taxon>Pezizomycotina</taxon>
        <taxon>Leotiomycetes</taxon>
        <taxon>Erysiphales</taxon>
        <taxon>Erysiphaceae</taxon>
        <taxon>Erysiphe</taxon>
    </lineage>
</organism>
<accession>A0A2S4PZM9</accession>
<protein>
    <submittedName>
        <fullName evidence="1">Uncharacterized protein</fullName>
    </submittedName>
</protein>
<evidence type="ECO:0000313" key="1">
    <source>
        <dbReference type="EMBL" id="POS87491.1"/>
    </source>
</evidence>